<evidence type="ECO:0000256" key="1">
    <source>
        <dbReference type="SAM" id="SignalP"/>
    </source>
</evidence>
<feature type="signal peptide" evidence="1">
    <location>
        <begin position="1"/>
        <end position="23"/>
    </location>
</feature>
<feature type="chain" id="PRO_5021343005" evidence="1">
    <location>
        <begin position="24"/>
        <end position="43"/>
    </location>
</feature>
<gene>
    <name evidence="2" type="ORF">E4T65_29155</name>
</gene>
<proteinExistence type="predicted"/>
<sequence length="43" mass="4760">MSSIRQFALAALASALFAGSAVAKDYELLNVSYDPTRELYQDY</sequence>
<comment type="caution">
    <text evidence="2">The sequence shown here is derived from an EMBL/GenBank/DDBJ whole genome shotgun (WGS) entry which is preliminary data.</text>
</comment>
<evidence type="ECO:0000313" key="3">
    <source>
        <dbReference type="Proteomes" id="UP000297322"/>
    </source>
</evidence>
<protein>
    <submittedName>
        <fullName evidence="2">Sulfate ABC transporter substrate-binding protein</fullName>
    </submittedName>
</protein>
<dbReference type="EMBL" id="SPVI01000087">
    <property type="protein sequence ID" value="TFW38014.1"/>
    <property type="molecule type" value="Genomic_DNA"/>
</dbReference>
<name>A0A4Y9TBT4_PSEFL</name>
<feature type="non-terminal residue" evidence="2">
    <location>
        <position position="43"/>
    </location>
</feature>
<keyword evidence="1" id="KW-0732">Signal</keyword>
<dbReference type="Proteomes" id="UP000297322">
    <property type="component" value="Unassembled WGS sequence"/>
</dbReference>
<dbReference type="AlphaFoldDB" id="A0A4Y9TBT4"/>
<accession>A0A4Y9TBT4</accession>
<organism evidence="2 3">
    <name type="scientific">Pseudomonas fluorescens</name>
    <dbReference type="NCBI Taxonomy" id="294"/>
    <lineage>
        <taxon>Bacteria</taxon>
        <taxon>Pseudomonadati</taxon>
        <taxon>Pseudomonadota</taxon>
        <taxon>Gammaproteobacteria</taxon>
        <taxon>Pseudomonadales</taxon>
        <taxon>Pseudomonadaceae</taxon>
        <taxon>Pseudomonas</taxon>
    </lineage>
</organism>
<evidence type="ECO:0000313" key="2">
    <source>
        <dbReference type="EMBL" id="TFW38014.1"/>
    </source>
</evidence>
<reference evidence="2 3" key="1">
    <citation type="submission" date="2019-03" db="EMBL/GenBank/DDBJ databases">
        <title>Biocontrol and xenobiotic degradation properties of endophytic Pseudomonas fluorescens strain BRZ63.</title>
        <authorList>
            <person name="Chlebek D.A."/>
            <person name="Pinski A."/>
            <person name="Zur J.P."/>
            <person name="Michalska J."/>
            <person name="Hupert-Kocurek K.T."/>
        </authorList>
    </citation>
    <scope>NUCLEOTIDE SEQUENCE [LARGE SCALE GENOMIC DNA]</scope>
    <source>
        <strain evidence="2 3">BRZ63</strain>
    </source>
</reference>